<dbReference type="SMART" id="SM00065">
    <property type="entry name" value="GAF"/>
    <property type="match status" value="1"/>
</dbReference>
<accession>A0A0N7MR97</accession>
<evidence type="ECO:0000256" key="2">
    <source>
        <dbReference type="ARBA" id="ARBA00012438"/>
    </source>
</evidence>
<dbReference type="InterPro" id="IPR036097">
    <property type="entry name" value="HisK_dim/P_sf"/>
</dbReference>
<evidence type="ECO:0000256" key="5">
    <source>
        <dbReference type="ARBA" id="ARBA00022741"/>
    </source>
</evidence>
<dbReference type="InterPro" id="IPR029016">
    <property type="entry name" value="GAF-like_dom_sf"/>
</dbReference>
<evidence type="ECO:0000256" key="3">
    <source>
        <dbReference type="ARBA" id="ARBA00022553"/>
    </source>
</evidence>
<accession>A0A0P1P6F1</accession>
<dbReference type="Gene3D" id="3.30.565.10">
    <property type="entry name" value="Histidine kinase-like ATPase, C-terminal domain"/>
    <property type="match status" value="1"/>
</dbReference>
<dbReference type="SUPFAM" id="SSF55874">
    <property type="entry name" value="ATPase domain of HSP90 chaperone/DNA topoisomerase II/histidine kinase"/>
    <property type="match status" value="1"/>
</dbReference>
<feature type="coiled-coil region" evidence="9">
    <location>
        <begin position="25"/>
        <end position="52"/>
    </location>
</feature>
<evidence type="ECO:0000313" key="12">
    <source>
        <dbReference type="Proteomes" id="UP000182011"/>
    </source>
</evidence>
<dbReference type="EC" id="2.7.13.3" evidence="2"/>
<keyword evidence="3" id="KW-0597">Phosphoprotein</keyword>
<dbReference type="Pfam" id="PF13185">
    <property type="entry name" value="GAF_2"/>
    <property type="match status" value="1"/>
</dbReference>
<evidence type="ECO:0000256" key="9">
    <source>
        <dbReference type="SAM" id="Coils"/>
    </source>
</evidence>
<dbReference type="EMBL" id="FAOP01000006">
    <property type="protein sequence ID" value="CUU07098.1"/>
    <property type="molecule type" value="Genomic_DNA"/>
</dbReference>
<comment type="catalytic activity">
    <reaction evidence="1">
        <text>ATP + protein L-histidine = ADP + protein N-phospho-L-histidine.</text>
        <dbReference type="EC" id="2.7.13.3"/>
    </reaction>
</comment>
<keyword evidence="8" id="KW-0902">Two-component regulatory system</keyword>
<dbReference type="PROSITE" id="PS50109">
    <property type="entry name" value="HIS_KIN"/>
    <property type="match status" value="1"/>
</dbReference>
<gene>
    <name evidence="11" type="ORF">JGI4_01707</name>
</gene>
<dbReference type="Gene3D" id="1.10.287.130">
    <property type="match status" value="1"/>
</dbReference>
<accession>A0A0S4N7I2</accession>
<dbReference type="RefSeq" id="WP_075426513.1">
    <property type="nucleotide sequence ID" value="NZ_CZVJ01000011.1"/>
</dbReference>
<dbReference type="SUPFAM" id="SSF47384">
    <property type="entry name" value="Homodimeric domain of signal transducing histidine kinase"/>
    <property type="match status" value="1"/>
</dbReference>
<keyword evidence="9" id="KW-0175">Coiled coil</keyword>
<accession>A0A0P1MH94</accession>
<keyword evidence="5" id="KW-0547">Nucleotide-binding</keyword>
<dbReference type="AlphaFoldDB" id="A0A0N7MR97"/>
<sequence length="456" mass="51732">MKRRNFRTGDPEIIEELLPQIEKFIESREIYIKALERTVELLKREIDLKSRATSDFKDSIDEILLIQRLSTKISTALNPEDIVTELIELTRQVIPVIDCNVYVYDGESKCFKKLSDRGGEYLDKIMEVYIEDGIVDYVLREKRSIVLPDINTSLDEFDEKNFVIVPLVLRNEGIGIYLIHTNKKQIDFTNQILLLLSILANQTAVAVENSKNYNALLKANEELKITQAQMIQAAKLAAVGELAGGIAHEINNPLQILLGHIQLIQIGRDLPKRIEIVREQVEKIAQITRRLLNFSRKVPEDFKFEPVNINFAIQEILTLVSYQFKYNDIEVVLKLDPALPLIYGNKVYLQQVFLNLMINAKDAMQNGGKLTIETLSEGGNVVIKFTDTGIGIPPEIREKIFEAFFTTKGSRGTGLGLSISRWIIKKHSGEIKVESEVGKGSTFIIVLPLNPERGLK</sequence>
<evidence type="ECO:0000259" key="10">
    <source>
        <dbReference type="PROSITE" id="PS50109"/>
    </source>
</evidence>
<dbReference type="Proteomes" id="UP000182011">
    <property type="component" value="Unassembled WGS sequence"/>
</dbReference>
<keyword evidence="4" id="KW-0808">Transferase</keyword>
<evidence type="ECO:0000256" key="4">
    <source>
        <dbReference type="ARBA" id="ARBA00022679"/>
    </source>
</evidence>
<dbReference type="OrthoDB" id="9808844at2"/>
<dbReference type="PANTHER" id="PTHR43065">
    <property type="entry name" value="SENSOR HISTIDINE KINASE"/>
    <property type="match status" value="1"/>
</dbReference>
<reference evidence="11 12" key="1">
    <citation type="submission" date="2015-11" db="EMBL/GenBank/DDBJ databases">
        <authorList>
            <person name="Zhang Y."/>
            <person name="Guo Z."/>
        </authorList>
    </citation>
    <scope>NUCLEOTIDE SEQUENCE [LARGE SCALE GENOMIC DNA]</scope>
    <source>
        <strain evidence="11">JGI-4</strain>
    </source>
</reference>
<dbReference type="Gene3D" id="3.30.450.40">
    <property type="match status" value="1"/>
</dbReference>
<dbReference type="InterPro" id="IPR004358">
    <property type="entry name" value="Sig_transdc_His_kin-like_C"/>
</dbReference>
<name>A0A0N7MR97_9BACT</name>
<protein>
    <recommendedName>
        <fullName evidence="2">histidine kinase</fullName>
        <ecNumber evidence="2">2.7.13.3</ecNumber>
    </recommendedName>
</protein>
<dbReference type="InterPro" id="IPR005467">
    <property type="entry name" value="His_kinase_dom"/>
</dbReference>
<proteinExistence type="predicted"/>
<keyword evidence="6 11" id="KW-0418">Kinase</keyword>
<dbReference type="SMART" id="SM00387">
    <property type="entry name" value="HATPase_c"/>
    <property type="match status" value="1"/>
</dbReference>
<dbReference type="PANTHER" id="PTHR43065:SF46">
    <property type="entry name" value="C4-DICARBOXYLATE TRANSPORT SENSOR PROTEIN DCTB"/>
    <property type="match status" value="1"/>
</dbReference>
<dbReference type="GO" id="GO:0005524">
    <property type="term" value="F:ATP binding"/>
    <property type="evidence" value="ECO:0007669"/>
    <property type="project" value="UniProtKB-KW"/>
</dbReference>
<organism evidence="11 12">
    <name type="scientific">Candidatus Kryptonium thompsonii</name>
    <dbReference type="NCBI Taxonomy" id="1633631"/>
    <lineage>
        <taxon>Bacteria</taxon>
        <taxon>Pseudomonadati</taxon>
        <taxon>Candidatus Kryptoniota</taxon>
        <taxon>Candidatus Kryptonium</taxon>
    </lineage>
</organism>
<accession>A0A0P1LMN6</accession>
<evidence type="ECO:0000256" key="1">
    <source>
        <dbReference type="ARBA" id="ARBA00000085"/>
    </source>
</evidence>
<accession>A0A0P1L7I4</accession>
<dbReference type="InterPro" id="IPR003594">
    <property type="entry name" value="HATPase_dom"/>
</dbReference>
<dbReference type="InterPro" id="IPR036890">
    <property type="entry name" value="HATPase_C_sf"/>
</dbReference>
<dbReference type="GO" id="GO:0000155">
    <property type="term" value="F:phosphorelay sensor kinase activity"/>
    <property type="evidence" value="ECO:0007669"/>
    <property type="project" value="InterPro"/>
</dbReference>
<evidence type="ECO:0000256" key="6">
    <source>
        <dbReference type="ARBA" id="ARBA00022777"/>
    </source>
</evidence>
<dbReference type="Pfam" id="PF00512">
    <property type="entry name" value="HisKA"/>
    <property type="match status" value="1"/>
</dbReference>
<dbReference type="SMART" id="SM00388">
    <property type="entry name" value="HisKA"/>
    <property type="match status" value="1"/>
</dbReference>
<accession>A0A0P1MMN9</accession>
<dbReference type="CDD" id="cd00082">
    <property type="entry name" value="HisKA"/>
    <property type="match status" value="1"/>
</dbReference>
<evidence type="ECO:0000256" key="8">
    <source>
        <dbReference type="ARBA" id="ARBA00023012"/>
    </source>
</evidence>
<dbReference type="InterPro" id="IPR003018">
    <property type="entry name" value="GAF"/>
</dbReference>
<dbReference type="STRING" id="1633631.GCA_001442925_01702"/>
<feature type="domain" description="Histidine kinase" evidence="10">
    <location>
        <begin position="245"/>
        <end position="451"/>
    </location>
</feature>
<dbReference type="PRINTS" id="PR00344">
    <property type="entry name" value="BCTRLSENSOR"/>
</dbReference>
<dbReference type="Pfam" id="PF02518">
    <property type="entry name" value="HATPase_c"/>
    <property type="match status" value="1"/>
</dbReference>
<keyword evidence="7" id="KW-0067">ATP-binding</keyword>
<dbReference type="SUPFAM" id="SSF55781">
    <property type="entry name" value="GAF domain-like"/>
    <property type="match status" value="1"/>
</dbReference>
<evidence type="ECO:0000313" key="11">
    <source>
        <dbReference type="EMBL" id="CUU07098.1"/>
    </source>
</evidence>
<evidence type="ECO:0000256" key="7">
    <source>
        <dbReference type="ARBA" id="ARBA00022840"/>
    </source>
</evidence>
<accession>A0A0P1LMM4</accession>
<dbReference type="InterPro" id="IPR003661">
    <property type="entry name" value="HisK_dim/P_dom"/>
</dbReference>